<dbReference type="GO" id="GO:0003677">
    <property type="term" value="F:DNA binding"/>
    <property type="evidence" value="ECO:0007669"/>
    <property type="project" value="UniProtKB-KW"/>
</dbReference>
<dbReference type="Gene3D" id="1.10.10.10">
    <property type="entry name" value="Winged helix-like DNA-binding domain superfamily/Winged helix DNA-binding domain"/>
    <property type="match status" value="1"/>
</dbReference>
<dbReference type="PANTHER" id="PTHR33154:SF33">
    <property type="entry name" value="TRANSCRIPTIONAL REPRESSOR SDPR"/>
    <property type="match status" value="1"/>
</dbReference>
<evidence type="ECO:0000313" key="5">
    <source>
        <dbReference type="EMBL" id="TDQ00374.1"/>
    </source>
</evidence>
<feature type="domain" description="HTH arsR-type" evidence="4">
    <location>
        <begin position="261"/>
        <end position="353"/>
    </location>
</feature>
<dbReference type="InterPro" id="IPR045981">
    <property type="entry name" value="DUF5937"/>
</dbReference>
<dbReference type="RefSeq" id="WP_133849102.1">
    <property type="nucleotide sequence ID" value="NZ_SNXZ01000002.1"/>
</dbReference>
<keyword evidence="2 5" id="KW-0238">DNA-binding</keyword>
<keyword evidence="6" id="KW-1185">Reference proteome</keyword>
<comment type="caution">
    <text evidence="5">The sequence shown here is derived from an EMBL/GenBank/DDBJ whole genome shotgun (WGS) entry which is preliminary data.</text>
</comment>
<dbReference type="InterPro" id="IPR001845">
    <property type="entry name" value="HTH_ArsR_DNA-bd_dom"/>
</dbReference>
<dbReference type="PROSITE" id="PS50987">
    <property type="entry name" value="HTH_ARSR_2"/>
    <property type="match status" value="1"/>
</dbReference>
<dbReference type="InterPro" id="IPR036390">
    <property type="entry name" value="WH_DNA-bd_sf"/>
</dbReference>
<accession>A0A4R6SFL2</accession>
<dbReference type="Proteomes" id="UP000295444">
    <property type="component" value="Unassembled WGS sequence"/>
</dbReference>
<dbReference type="InterPro" id="IPR051081">
    <property type="entry name" value="HTH_MetalResp_TranReg"/>
</dbReference>
<dbReference type="Pfam" id="PF19361">
    <property type="entry name" value="DUF5937"/>
    <property type="match status" value="1"/>
</dbReference>
<dbReference type="Pfam" id="PF12840">
    <property type="entry name" value="HTH_20"/>
    <property type="match status" value="1"/>
</dbReference>
<dbReference type="AlphaFoldDB" id="A0A4R6SFL2"/>
<evidence type="ECO:0000256" key="3">
    <source>
        <dbReference type="ARBA" id="ARBA00023163"/>
    </source>
</evidence>
<protein>
    <submittedName>
        <fullName evidence="5">DNA-binding transcriptional ArsR family regulator</fullName>
    </submittedName>
</protein>
<dbReference type="InterPro" id="IPR036388">
    <property type="entry name" value="WH-like_DNA-bd_sf"/>
</dbReference>
<dbReference type="CDD" id="cd00090">
    <property type="entry name" value="HTH_ARSR"/>
    <property type="match status" value="1"/>
</dbReference>
<sequence>MVTSVDLSGLPADRIRVRPSPLAELGAVLHVLAEPQHHQDTATALAVSAELAGELEEFSLLWYSGRADFLFPPDPRPSLREELDGVDRLDDERWVAAALAAHRATSPAPRTWSPLSDAVVRERALAAARARGPQQAAWAERVLADPATERERVRRFLLACESAFFGAVWDRVRPALTEEADRRRFDLAREGIGALGRISHAIGVDTERGTLTIDKLQDQSADGRDGLTLIPSAYGAPHMTIVYATGWQPVLHYPAPGWDPRPVLRVEELDARLTALAHPLRLRFCRTLARGPHTTGELADFWQVTAPEVSRHLAVLKAAGLLISARRGRYVTYRLDIAACTGLGQQLVDVLGR</sequence>
<proteinExistence type="predicted"/>
<dbReference type="OrthoDB" id="3396564at2"/>
<dbReference type="PRINTS" id="PR00778">
    <property type="entry name" value="HTHARSR"/>
</dbReference>
<keyword evidence="1" id="KW-0805">Transcription regulation</keyword>
<evidence type="ECO:0000313" key="6">
    <source>
        <dbReference type="Proteomes" id="UP000295444"/>
    </source>
</evidence>
<dbReference type="SUPFAM" id="SSF46785">
    <property type="entry name" value="Winged helix' DNA-binding domain"/>
    <property type="match status" value="1"/>
</dbReference>
<organism evidence="5 6">
    <name type="scientific">Labedaea rhizosphaerae</name>
    <dbReference type="NCBI Taxonomy" id="598644"/>
    <lineage>
        <taxon>Bacteria</taxon>
        <taxon>Bacillati</taxon>
        <taxon>Actinomycetota</taxon>
        <taxon>Actinomycetes</taxon>
        <taxon>Pseudonocardiales</taxon>
        <taxon>Pseudonocardiaceae</taxon>
        <taxon>Labedaea</taxon>
    </lineage>
</organism>
<evidence type="ECO:0000259" key="4">
    <source>
        <dbReference type="PROSITE" id="PS50987"/>
    </source>
</evidence>
<reference evidence="5 6" key="1">
    <citation type="submission" date="2019-03" db="EMBL/GenBank/DDBJ databases">
        <title>Genomic Encyclopedia of Type Strains, Phase IV (KMG-IV): sequencing the most valuable type-strain genomes for metagenomic binning, comparative biology and taxonomic classification.</title>
        <authorList>
            <person name="Goeker M."/>
        </authorList>
    </citation>
    <scope>NUCLEOTIDE SEQUENCE [LARGE SCALE GENOMIC DNA]</scope>
    <source>
        <strain evidence="5 6">DSM 45361</strain>
    </source>
</reference>
<dbReference type="PANTHER" id="PTHR33154">
    <property type="entry name" value="TRANSCRIPTIONAL REGULATOR, ARSR FAMILY"/>
    <property type="match status" value="1"/>
</dbReference>
<dbReference type="EMBL" id="SNXZ01000002">
    <property type="protein sequence ID" value="TDQ00374.1"/>
    <property type="molecule type" value="Genomic_DNA"/>
</dbReference>
<dbReference type="NCBIfam" id="NF033788">
    <property type="entry name" value="HTH_metalloreg"/>
    <property type="match status" value="1"/>
</dbReference>
<evidence type="ECO:0000256" key="1">
    <source>
        <dbReference type="ARBA" id="ARBA00023015"/>
    </source>
</evidence>
<gene>
    <name evidence="5" type="ORF">EV186_102235</name>
</gene>
<dbReference type="GO" id="GO:0003700">
    <property type="term" value="F:DNA-binding transcription factor activity"/>
    <property type="evidence" value="ECO:0007669"/>
    <property type="project" value="InterPro"/>
</dbReference>
<keyword evidence="3" id="KW-0804">Transcription</keyword>
<dbReference type="SMART" id="SM00418">
    <property type="entry name" value="HTH_ARSR"/>
    <property type="match status" value="1"/>
</dbReference>
<evidence type="ECO:0000256" key="2">
    <source>
        <dbReference type="ARBA" id="ARBA00023125"/>
    </source>
</evidence>
<dbReference type="InterPro" id="IPR011991">
    <property type="entry name" value="ArsR-like_HTH"/>
</dbReference>
<name>A0A4R6SFL2_LABRH</name>